<feature type="region of interest" description="Disordered" evidence="1">
    <location>
        <begin position="562"/>
        <end position="614"/>
    </location>
</feature>
<proteinExistence type="predicted"/>
<feature type="region of interest" description="Disordered" evidence="1">
    <location>
        <begin position="844"/>
        <end position="877"/>
    </location>
</feature>
<feature type="compositionally biased region" description="Low complexity" evidence="1">
    <location>
        <begin position="184"/>
        <end position="195"/>
    </location>
</feature>
<feature type="compositionally biased region" description="Basic and acidic residues" evidence="1">
    <location>
        <begin position="591"/>
        <end position="608"/>
    </location>
</feature>
<feature type="compositionally biased region" description="Pro residues" evidence="1">
    <location>
        <begin position="446"/>
        <end position="458"/>
    </location>
</feature>
<dbReference type="AlphaFoldDB" id="A0AAN7WKU2"/>
<accession>A0AAN7WKU2</accession>
<feature type="compositionally biased region" description="Basic residues" evidence="1">
    <location>
        <begin position="391"/>
        <end position="401"/>
    </location>
</feature>
<feature type="region of interest" description="Disordered" evidence="1">
    <location>
        <begin position="659"/>
        <end position="785"/>
    </location>
</feature>
<feature type="region of interest" description="Disordered" evidence="1">
    <location>
        <begin position="324"/>
        <end position="494"/>
    </location>
</feature>
<dbReference type="Proteomes" id="UP001310594">
    <property type="component" value="Unassembled WGS sequence"/>
</dbReference>
<name>A0AAN7WKU2_9PEZI</name>
<feature type="region of interest" description="Disordered" evidence="1">
    <location>
        <begin position="175"/>
        <end position="301"/>
    </location>
</feature>
<evidence type="ECO:0000313" key="3">
    <source>
        <dbReference type="Proteomes" id="UP001310594"/>
    </source>
</evidence>
<protein>
    <submittedName>
        <fullName evidence="2">Uncharacterized protein</fullName>
    </submittedName>
</protein>
<evidence type="ECO:0000313" key="2">
    <source>
        <dbReference type="EMBL" id="KAK5700903.1"/>
    </source>
</evidence>
<feature type="compositionally biased region" description="Acidic residues" evidence="1">
    <location>
        <begin position="288"/>
        <end position="300"/>
    </location>
</feature>
<organism evidence="2 3">
    <name type="scientific">Elasticomyces elasticus</name>
    <dbReference type="NCBI Taxonomy" id="574655"/>
    <lineage>
        <taxon>Eukaryota</taxon>
        <taxon>Fungi</taxon>
        <taxon>Dikarya</taxon>
        <taxon>Ascomycota</taxon>
        <taxon>Pezizomycotina</taxon>
        <taxon>Dothideomycetes</taxon>
        <taxon>Dothideomycetidae</taxon>
        <taxon>Mycosphaerellales</taxon>
        <taxon>Teratosphaeriaceae</taxon>
        <taxon>Elasticomyces</taxon>
    </lineage>
</organism>
<reference evidence="2" key="1">
    <citation type="submission" date="2023-08" db="EMBL/GenBank/DDBJ databases">
        <title>Black Yeasts Isolated from many extreme environments.</title>
        <authorList>
            <person name="Coleine C."/>
            <person name="Stajich J.E."/>
            <person name="Selbmann L."/>
        </authorList>
    </citation>
    <scope>NUCLEOTIDE SEQUENCE</scope>
    <source>
        <strain evidence="2">CCFEE 5810</strain>
    </source>
</reference>
<gene>
    <name evidence="2" type="ORF">LTR97_005421</name>
</gene>
<feature type="compositionally biased region" description="Acidic residues" evidence="1">
    <location>
        <begin position="255"/>
        <end position="267"/>
    </location>
</feature>
<feature type="compositionally biased region" description="Low complexity" evidence="1">
    <location>
        <begin position="357"/>
        <end position="380"/>
    </location>
</feature>
<comment type="caution">
    <text evidence="2">The sequence shown here is derived from an EMBL/GenBank/DDBJ whole genome shotgun (WGS) entry which is preliminary data.</text>
</comment>
<sequence length="908" mass="100686">MAASVSAAPARMNGAMSPTAAEDEDLYTQLLHLQAVVVAGKHPQFRLSPTAVEQLQTALITPEIISSNTAANATNNASSAATRVNGLPGLGAHTALDPIFLEKSDSLVKAESQLKRQRLERDLQTQQEQRRHVRVGRDADNESFSLLAVDEVLRAAQDRVKPVSGLKPAKAVSMSPFDENDYYSSQAPSPWSSAKSSKDSDKGAGAFTASFERHDGARPTLAESSTVAQKRQVPIHSSSKTHKAPQQTYMHDVEDIYDPDDEDEEYSPPDATAFDHATEGMNNGDIYQDNDEGEMSDYEPGEITGESAMLMSNHPSQAPIIRNNHLTHIAAPQPNRVSPLATAKGPSLPLELVNGCPVVAQPKPQPQPQQRSRPMRSRVSTASPSGPGSNTRRKQRGKKRKRDLELPNSEGSSIANRVKKRPRDRAVAHSPPFPAQREPYIKDEPISPPPFGYAPEAPPYHQLDHRAQPQPVNLTSPNGSTHQRHPHEQQQSGLRYEYVRPESPAIVSVASPGGYRPIQRDTQDLRRVASMHHAQRPASPAQRIYSPIAPYRAAAPTYVEPQPVQYAPQTERQDTARYVEPVAEPRVQYIRTDRASPPRIQEYQDPHARVQSPIVMAPPPLKRIVVDQYGNRYYAPDAAPVSARASVAPVDRQLEMQPAYERAPSRMSVAYAPPPPPQYEPVDTRMPPPPPPIRRQEQPVEYVDASGYSVREYSTRPVEAPRYAPAPTSPIYQEVPRYDAMPPPAPPGPPERTSPVYQTIPRYEAMPPPPAPITREQTSPVYQQAPRAYSVRPHEAPPSAMSYVRQASVAPVQYIQQSRREMPPPAMPPPHRAVSVAPGVEYRAQSQQQEYRAPVQQQEYRASVQPHEYRAPTQQPAYAYAPQTVRYVDQYGREVDPQHLRQGSVARY</sequence>
<feature type="compositionally biased region" description="Polar residues" evidence="1">
    <location>
        <begin position="844"/>
        <end position="860"/>
    </location>
</feature>
<feature type="compositionally biased region" description="Pro residues" evidence="1">
    <location>
        <begin position="741"/>
        <end position="752"/>
    </location>
</feature>
<feature type="compositionally biased region" description="Polar residues" evidence="1">
    <location>
        <begin position="381"/>
        <end position="390"/>
    </location>
</feature>
<feature type="compositionally biased region" description="Polar residues" evidence="1">
    <location>
        <begin position="470"/>
        <end position="481"/>
    </location>
</feature>
<evidence type="ECO:0000256" key="1">
    <source>
        <dbReference type="SAM" id="MobiDB-lite"/>
    </source>
</evidence>
<dbReference type="EMBL" id="JAVRQU010000007">
    <property type="protein sequence ID" value="KAK5700903.1"/>
    <property type="molecule type" value="Genomic_DNA"/>
</dbReference>